<dbReference type="Pfam" id="PF05922">
    <property type="entry name" value="Inhibitor_I9"/>
    <property type="match status" value="1"/>
</dbReference>
<keyword evidence="6" id="KW-0720">Serine protease</keyword>
<evidence type="ECO:0000259" key="7">
    <source>
        <dbReference type="Pfam" id="PF00082"/>
    </source>
</evidence>
<dbReference type="InterPro" id="IPR045051">
    <property type="entry name" value="SBT"/>
</dbReference>
<dbReference type="InterPro" id="IPR023828">
    <property type="entry name" value="Peptidase_S8_Ser-AS"/>
</dbReference>
<dbReference type="InterPro" id="IPR000209">
    <property type="entry name" value="Peptidase_S8/S53_dom"/>
</dbReference>
<keyword evidence="5" id="KW-0378">Hydrolase</keyword>
<evidence type="ECO:0000256" key="1">
    <source>
        <dbReference type="ARBA" id="ARBA00004613"/>
    </source>
</evidence>
<evidence type="ECO:0000313" key="9">
    <source>
        <dbReference type="EMBL" id="KAH8515101.1"/>
    </source>
</evidence>
<dbReference type="GO" id="GO:0004252">
    <property type="term" value="F:serine-type endopeptidase activity"/>
    <property type="evidence" value="ECO:0007669"/>
    <property type="project" value="InterPro"/>
</dbReference>
<sequence length="447" mass="48369">MNHFPLGIIDIWTKIIQASPSTGKRRPPKQHKWFRSQISSHNVFGTLNCNNNLNQHFFVLVRRKNALVRSFKHGISGFAARLTAPEAQSIAKKPGAVSVFPDPVYHLHTTRSWDFLKYGTGLEIISSPNSDSNLFSQGSDTSVGFLDSGIWPESESFNDKDLSPNTIALESDAIEDGVDILSLSPGSIAIGAFHAVENGITVVCSAGNEGPTKETFTNVAPWIWTVAATAIDRKFVSDVVLGGNKVIQGVHISIQGEAMNFANIGKSPLHPLMSAMSAKNTYAGENEARNRNPDSMVGDMIKGKIVICENDDDTRSHSKDAAEVLAYIDSTNFAATEADNVAAWKANDTEVNLRGTESPQFNVISGTSMSCPHVSAMIAVVKPQYPSWSPSAMKSAITTTDSSVDLISNINYPSISASNLTGFQSRTINRTLTNVAGDGYFNRLSNR</sequence>
<dbReference type="GO" id="GO:0006508">
    <property type="term" value="P:proteolysis"/>
    <property type="evidence" value="ECO:0007669"/>
    <property type="project" value="UniProtKB-KW"/>
</dbReference>
<dbReference type="InterPro" id="IPR036852">
    <property type="entry name" value="Peptidase_S8/S53_dom_sf"/>
</dbReference>
<keyword evidence="4" id="KW-0732">Signal</keyword>
<dbReference type="AlphaFoldDB" id="A0A8T2ZCW1"/>
<comment type="similarity">
    <text evidence="2">Belongs to the peptidase S8 family.</text>
</comment>
<name>A0A8T2ZCW1_POPDE</name>
<gene>
    <name evidence="9" type="ORF">H0E87_003814</name>
</gene>
<evidence type="ECO:0000256" key="2">
    <source>
        <dbReference type="ARBA" id="ARBA00011073"/>
    </source>
</evidence>
<feature type="domain" description="Inhibitor I9" evidence="8">
    <location>
        <begin position="40"/>
        <end position="108"/>
    </location>
</feature>
<evidence type="ECO:0000256" key="6">
    <source>
        <dbReference type="ARBA" id="ARBA00022825"/>
    </source>
</evidence>
<dbReference type="InterPro" id="IPR010259">
    <property type="entry name" value="S8pro/Inhibitor_I9"/>
</dbReference>
<dbReference type="InterPro" id="IPR037045">
    <property type="entry name" value="S8pro/Inhibitor_I9_sf"/>
</dbReference>
<evidence type="ECO:0000256" key="4">
    <source>
        <dbReference type="ARBA" id="ARBA00022729"/>
    </source>
</evidence>
<evidence type="ECO:0000256" key="3">
    <source>
        <dbReference type="ARBA" id="ARBA00022670"/>
    </source>
</evidence>
<dbReference type="Proteomes" id="UP000807159">
    <property type="component" value="Chromosome 2"/>
</dbReference>
<protein>
    <submittedName>
        <fullName evidence="9">Uncharacterized protein</fullName>
    </submittedName>
</protein>
<dbReference type="Gene3D" id="3.30.70.80">
    <property type="entry name" value="Peptidase S8 propeptide/proteinase inhibitor I9"/>
    <property type="match status" value="1"/>
</dbReference>
<proteinExistence type="inferred from homology"/>
<keyword evidence="10" id="KW-1185">Reference proteome</keyword>
<evidence type="ECO:0000313" key="10">
    <source>
        <dbReference type="Proteomes" id="UP000807159"/>
    </source>
</evidence>
<comment type="caution">
    <text evidence="9">The sequence shown here is derived from an EMBL/GenBank/DDBJ whole genome shotgun (WGS) entry which is preliminary data.</text>
</comment>
<comment type="subcellular location">
    <subcellularLocation>
        <location evidence="1">Secreted</location>
    </subcellularLocation>
</comment>
<dbReference type="InterPro" id="IPR015500">
    <property type="entry name" value="Peptidase_S8_subtilisin-rel"/>
</dbReference>
<keyword evidence="3" id="KW-0645">Protease</keyword>
<dbReference type="Gene3D" id="3.50.30.30">
    <property type="match status" value="1"/>
</dbReference>
<evidence type="ECO:0000256" key="5">
    <source>
        <dbReference type="ARBA" id="ARBA00022801"/>
    </source>
</evidence>
<accession>A0A8T2ZCW1</accession>
<organism evidence="9 10">
    <name type="scientific">Populus deltoides</name>
    <name type="common">Eastern poplar</name>
    <name type="synonym">Eastern cottonwood</name>
    <dbReference type="NCBI Taxonomy" id="3696"/>
    <lineage>
        <taxon>Eukaryota</taxon>
        <taxon>Viridiplantae</taxon>
        <taxon>Streptophyta</taxon>
        <taxon>Embryophyta</taxon>
        <taxon>Tracheophyta</taxon>
        <taxon>Spermatophyta</taxon>
        <taxon>Magnoliopsida</taxon>
        <taxon>eudicotyledons</taxon>
        <taxon>Gunneridae</taxon>
        <taxon>Pentapetalae</taxon>
        <taxon>rosids</taxon>
        <taxon>fabids</taxon>
        <taxon>Malpighiales</taxon>
        <taxon>Salicaceae</taxon>
        <taxon>Saliceae</taxon>
        <taxon>Populus</taxon>
    </lineage>
</organism>
<feature type="domain" description="Peptidase S8/S53" evidence="7">
    <location>
        <begin position="168"/>
        <end position="401"/>
    </location>
</feature>
<dbReference type="Gene3D" id="3.40.50.200">
    <property type="entry name" value="Peptidase S8/S53 domain"/>
    <property type="match status" value="2"/>
</dbReference>
<dbReference type="GO" id="GO:0005576">
    <property type="term" value="C:extracellular region"/>
    <property type="evidence" value="ECO:0007669"/>
    <property type="project" value="UniProtKB-SubCell"/>
</dbReference>
<dbReference type="Pfam" id="PF00082">
    <property type="entry name" value="Peptidase_S8"/>
    <property type="match status" value="1"/>
</dbReference>
<evidence type="ECO:0000259" key="8">
    <source>
        <dbReference type="Pfam" id="PF05922"/>
    </source>
</evidence>
<dbReference type="EMBL" id="JACEGQ020000002">
    <property type="protein sequence ID" value="KAH8515101.1"/>
    <property type="molecule type" value="Genomic_DNA"/>
</dbReference>
<reference evidence="9" key="1">
    <citation type="journal article" date="2021" name="J. Hered.">
        <title>Genome Assembly of Salicaceae Populus deltoides (Eastern Cottonwood) I-69 Based on Nanopore Sequencing and Hi-C Technologies.</title>
        <authorList>
            <person name="Bai S."/>
            <person name="Wu H."/>
            <person name="Zhang J."/>
            <person name="Pan Z."/>
            <person name="Zhao W."/>
            <person name="Li Z."/>
            <person name="Tong C."/>
        </authorList>
    </citation>
    <scope>NUCLEOTIDE SEQUENCE</scope>
    <source>
        <tissue evidence="9">Leaf</tissue>
    </source>
</reference>
<dbReference type="PRINTS" id="PR00723">
    <property type="entry name" value="SUBTILISIN"/>
</dbReference>
<dbReference type="SUPFAM" id="SSF52743">
    <property type="entry name" value="Subtilisin-like"/>
    <property type="match status" value="1"/>
</dbReference>
<dbReference type="PANTHER" id="PTHR10795">
    <property type="entry name" value="PROPROTEIN CONVERTASE SUBTILISIN/KEXIN"/>
    <property type="match status" value="1"/>
</dbReference>
<dbReference type="PROSITE" id="PS00138">
    <property type="entry name" value="SUBTILASE_SER"/>
    <property type="match status" value="1"/>
</dbReference>